<feature type="binding site" evidence="12">
    <location>
        <position position="206"/>
    </location>
    <ligand>
        <name>S-adenosyl-L-methionine</name>
        <dbReference type="ChEBI" id="CHEBI:59789"/>
    </ligand>
</feature>
<feature type="binding site" evidence="12">
    <location>
        <begin position="274"/>
        <end position="276"/>
    </location>
    <ligand>
        <name>GTP</name>
        <dbReference type="ChEBI" id="CHEBI:37565"/>
    </ligand>
</feature>
<dbReference type="InterPro" id="IPR000385">
    <property type="entry name" value="MoaA_NifB_PqqE_Fe-S-bd_CS"/>
</dbReference>
<evidence type="ECO:0000259" key="13">
    <source>
        <dbReference type="PROSITE" id="PS51918"/>
    </source>
</evidence>
<keyword evidence="15" id="KW-1185">Reference proteome</keyword>
<feature type="binding site" evidence="12">
    <location>
        <position position="84"/>
    </location>
    <ligand>
        <name>S-adenosyl-L-methionine</name>
        <dbReference type="ChEBI" id="CHEBI:59789"/>
    </ligand>
</feature>
<dbReference type="EC" id="4.1.99.22" evidence="1 12"/>
<dbReference type="Proteomes" id="UP000292136">
    <property type="component" value="Unassembled WGS sequence"/>
</dbReference>
<evidence type="ECO:0000256" key="5">
    <source>
        <dbReference type="ARBA" id="ARBA00022741"/>
    </source>
</evidence>
<evidence type="ECO:0000256" key="11">
    <source>
        <dbReference type="ARBA" id="ARBA00048697"/>
    </source>
</evidence>
<dbReference type="SMART" id="SM00729">
    <property type="entry name" value="Elp3"/>
    <property type="match status" value="1"/>
</dbReference>
<dbReference type="PROSITE" id="PS51918">
    <property type="entry name" value="RADICAL_SAM"/>
    <property type="match status" value="1"/>
</dbReference>
<evidence type="ECO:0000256" key="3">
    <source>
        <dbReference type="ARBA" id="ARBA00022691"/>
    </source>
</evidence>
<feature type="binding site" evidence="12">
    <location>
        <position position="45"/>
    </location>
    <ligand>
        <name>[4Fe-4S] cluster</name>
        <dbReference type="ChEBI" id="CHEBI:49883"/>
        <label>1</label>
        <note>4Fe-4S-S-AdoMet</note>
    </ligand>
</feature>
<reference evidence="14 15" key="1">
    <citation type="submission" date="2019-02" db="EMBL/GenBank/DDBJ databases">
        <title>Genomic Encyclopedia of Type Strains, Phase IV (KMG-IV): sequencing the most valuable type-strain genomes for metagenomic binning, comparative biology and taxonomic classification.</title>
        <authorList>
            <person name="Goeker M."/>
        </authorList>
    </citation>
    <scope>NUCLEOTIDE SEQUENCE [LARGE SCALE GENOMIC DNA]</scope>
    <source>
        <strain evidence="14 15">DSM 21223</strain>
    </source>
</reference>
<dbReference type="InterPro" id="IPR010505">
    <property type="entry name" value="MoaA_twitch"/>
</dbReference>
<dbReference type="InterPro" id="IPR006638">
    <property type="entry name" value="Elp3/MiaA/NifB-like_rSAM"/>
</dbReference>
<sequence length="344" mass="37347">MISEQAPSGAPLHLPPGGLMDRFGRRITYLRLSITDRCDFRCTYCMAEEMTFLPHGAVLSLEEALRLVRIFVSLGVTKVRITGGEPLVRRNALWLLQEIGRLQGLKELVLTTNGSQLARHAADLRRAGVSRLNISLDTLRPERFRTITRIGDLAKVLDGVEAALAAGFSRIRLNAVMQQGVNDDELGDLLAYAVARNIDLALIEEMPLGDTGHDRSATFLSSDAARARLAERFELIPTLENSGGPARYWRVGGSDSRVGFISPHSHNFCDTCNRVRISAQGTLYPCLGDDGAIPLLPLLRAHPHDDAPLGAAIATGMGLKAQGHDFTAAMATPKIVRFMSSTGG</sequence>
<dbReference type="PROSITE" id="PS01305">
    <property type="entry name" value="MOAA_NIFB_PQQE"/>
    <property type="match status" value="1"/>
</dbReference>
<comment type="pathway">
    <text evidence="12">Cofactor biosynthesis; molybdopterin biosynthesis.</text>
</comment>
<organism evidence="14 15">
    <name type="scientific">Azospira oryzae</name>
    <dbReference type="NCBI Taxonomy" id="146939"/>
    <lineage>
        <taxon>Bacteria</taxon>
        <taxon>Pseudomonadati</taxon>
        <taxon>Pseudomonadota</taxon>
        <taxon>Betaproteobacteria</taxon>
        <taxon>Rhodocyclales</taxon>
        <taxon>Rhodocyclaceae</taxon>
        <taxon>Azospira</taxon>
    </lineage>
</organism>
<keyword evidence="7 12" id="KW-0411">Iron-sulfur</keyword>
<keyword evidence="3 12" id="KW-0949">S-adenosyl-L-methionine</keyword>
<dbReference type="InterPro" id="IPR050105">
    <property type="entry name" value="MoCo_biosynth_MoaA/MoaC"/>
</dbReference>
<feature type="domain" description="Radical SAM core" evidence="13">
    <location>
        <begin position="22"/>
        <end position="246"/>
    </location>
</feature>
<feature type="binding site" evidence="12">
    <location>
        <position position="135"/>
    </location>
    <ligand>
        <name>S-adenosyl-L-methionine</name>
        <dbReference type="ChEBI" id="CHEBI:59789"/>
    </ligand>
</feature>
<dbReference type="CDD" id="cd21117">
    <property type="entry name" value="Twitch_MoaA"/>
    <property type="match status" value="1"/>
</dbReference>
<comment type="cofactor">
    <cofactor evidence="12">
        <name>[4Fe-4S] cluster</name>
        <dbReference type="ChEBI" id="CHEBI:49883"/>
    </cofactor>
    <text evidence="12">Binds 2 [4Fe-4S] clusters. Binds 1 [4Fe-4S] cluster coordinated with 3 cysteines and an exchangeable S-adenosyl-L-methionine and 1 [4Fe-4S] cluster coordinated with 3 cysteines and the GTP-derived substrate.</text>
</comment>
<evidence type="ECO:0000256" key="2">
    <source>
        <dbReference type="ARBA" id="ARBA00022485"/>
    </source>
</evidence>
<dbReference type="SFLD" id="SFLDG01386">
    <property type="entry name" value="main_SPASM_domain-containing"/>
    <property type="match status" value="1"/>
</dbReference>
<accession>A0ABY0ITS1</accession>
<dbReference type="RefSeq" id="WP_130458895.1">
    <property type="nucleotide sequence ID" value="NZ_SHKM01000001.1"/>
</dbReference>
<dbReference type="SUPFAM" id="SSF102114">
    <property type="entry name" value="Radical SAM enzymes"/>
    <property type="match status" value="1"/>
</dbReference>
<feature type="binding site" evidence="12">
    <location>
        <position position="272"/>
    </location>
    <ligand>
        <name>[4Fe-4S] cluster</name>
        <dbReference type="ChEBI" id="CHEBI:49883"/>
        <label>2</label>
        <note>4Fe-4S-substrate</note>
    </ligand>
</feature>
<evidence type="ECO:0000256" key="4">
    <source>
        <dbReference type="ARBA" id="ARBA00022723"/>
    </source>
</evidence>
<keyword evidence="5 12" id="KW-0547">Nucleotide-binding</keyword>
<feature type="binding site" evidence="12">
    <location>
        <position position="80"/>
    </location>
    <ligand>
        <name>GTP</name>
        <dbReference type="ChEBI" id="CHEBI:37565"/>
    </ligand>
</feature>
<comment type="similarity">
    <text evidence="12">Belongs to the radical SAM superfamily. MoaA family.</text>
</comment>
<dbReference type="SFLD" id="SFLDG01067">
    <property type="entry name" value="SPASM/twitch_domain_containing"/>
    <property type="match status" value="1"/>
</dbReference>
<evidence type="ECO:0000256" key="9">
    <source>
        <dbReference type="ARBA" id="ARBA00023150"/>
    </source>
</evidence>
<evidence type="ECO:0000256" key="8">
    <source>
        <dbReference type="ARBA" id="ARBA00023134"/>
    </source>
</evidence>
<gene>
    <name evidence="12" type="primary">moaA</name>
    <name evidence="14" type="ORF">EV678_1293</name>
</gene>
<comment type="subunit">
    <text evidence="12">Monomer and homodimer.</text>
</comment>
<dbReference type="Gene3D" id="3.20.20.70">
    <property type="entry name" value="Aldolase class I"/>
    <property type="match status" value="1"/>
</dbReference>
<dbReference type="NCBIfam" id="TIGR02666">
    <property type="entry name" value="moaA"/>
    <property type="match status" value="1"/>
</dbReference>
<comment type="catalytic activity">
    <reaction evidence="11 12">
        <text>GTP + AH2 + S-adenosyl-L-methionine = (8S)-3',8-cyclo-7,8-dihydroguanosine 5'-triphosphate + 5'-deoxyadenosine + L-methionine + A + H(+)</text>
        <dbReference type="Rhea" id="RHEA:49576"/>
        <dbReference type="ChEBI" id="CHEBI:13193"/>
        <dbReference type="ChEBI" id="CHEBI:15378"/>
        <dbReference type="ChEBI" id="CHEBI:17319"/>
        <dbReference type="ChEBI" id="CHEBI:17499"/>
        <dbReference type="ChEBI" id="CHEBI:37565"/>
        <dbReference type="ChEBI" id="CHEBI:57844"/>
        <dbReference type="ChEBI" id="CHEBI:59789"/>
        <dbReference type="ChEBI" id="CHEBI:131766"/>
        <dbReference type="EC" id="4.1.99.22"/>
    </reaction>
</comment>
<dbReference type="InterPro" id="IPR013785">
    <property type="entry name" value="Aldolase_TIM"/>
</dbReference>
<feature type="binding site" evidence="12">
    <location>
        <position position="38"/>
    </location>
    <ligand>
        <name>[4Fe-4S] cluster</name>
        <dbReference type="ChEBI" id="CHEBI:49883"/>
        <label>1</label>
        <note>4Fe-4S-S-AdoMet</note>
    </ligand>
</feature>
<evidence type="ECO:0000313" key="15">
    <source>
        <dbReference type="Proteomes" id="UP000292136"/>
    </source>
</evidence>
<dbReference type="CDD" id="cd01335">
    <property type="entry name" value="Radical_SAM"/>
    <property type="match status" value="1"/>
</dbReference>
<dbReference type="InterPro" id="IPR058240">
    <property type="entry name" value="rSAM_sf"/>
</dbReference>
<dbReference type="InterPro" id="IPR007197">
    <property type="entry name" value="rSAM"/>
</dbReference>
<dbReference type="EMBL" id="SHKM01000001">
    <property type="protein sequence ID" value="RZT90477.1"/>
    <property type="molecule type" value="Genomic_DNA"/>
</dbReference>
<keyword evidence="4 12" id="KW-0479">Metal-binding</keyword>
<evidence type="ECO:0000256" key="1">
    <source>
        <dbReference type="ARBA" id="ARBA00012167"/>
    </source>
</evidence>
<dbReference type="SFLD" id="SFLDG01383">
    <property type="entry name" value="cyclic_pyranopterin_phosphate"/>
    <property type="match status" value="1"/>
</dbReference>
<feature type="binding site" evidence="12">
    <location>
        <position position="42"/>
    </location>
    <ligand>
        <name>[4Fe-4S] cluster</name>
        <dbReference type="ChEBI" id="CHEBI:49883"/>
        <label>1</label>
        <note>4Fe-4S-S-AdoMet</note>
    </ligand>
</feature>
<keyword evidence="10 12" id="KW-0456">Lyase</keyword>
<dbReference type="InterPro" id="IPR040064">
    <property type="entry name" value="MoaA-like"/>
</dbReference>
<name>A0ABY0ITS1_9RHOO</name>
<evidence type="ECO:0000256" key="7">
    <source>
        <dbReference type="ARBA" id="ARBA00023014"/>
    </source>
</evidence>
<dbReference type="Pfam" id="PF04055">
    <property type="entry name" value="Radical_SAM"/>
    <property type="match status" value="1"/>
</dbReference>
<feature type="binding site" evidence="12">
    <location>
        <position position="111"/>
    </location>
    <ligand>
        <name>GTP</name>
        <dbReference type="ChEBI" id="CHEBI:37565"/>
    </ligand>
</feature>
<feature type="binding site" evidence="12">
    <location>
        <position position="44"/>
    </location>
    <ligand>
        <name>S-adenosyl-L-methionine</name>
        <dbReference type="ChEBI" id="CHEBI:59789"/>
    </ligand>
</feature>
<keyword evidence="6 12" id="KW-0408">Iron</keyword>
<comment type="caution">
    <text evidence="12">Lacks conserved residue(s) required for the propagation of feature annotation.</text>
</comment>
<proteinExistence type="inferred from homology"/>
<comment type="function">
    <text evidence="12">Catalyzes the cyclization of GTP to (8S)-3',8-cyclo-7,8-dihydroguanosine 5'-triphosphate.</text>
</comment>
<dbReference type="SFLD" id="SFLDS00029">
    <property type="entry name" value="Radical_SAM"/>
    <property type="match status" value="1"/>
</dbReference>
<evidence type="ECO:0000256" key="6">
    <source>
        <dbReference type="ARBA" id="ARBA00023004"/>
    </source>
</evidence>
<dbReference type="PANTHER" id="PTHR22960">
    <property type="entry name" value="MOLYBDOPTERIN COFACTOR SYNTHESIS PROTEIN A"/>
    <property type="match status" value="1"/>
</dbReference>
<evidence type="ECO:0000256" key="10">
    <source>
        <dbReference type="ARBA" id="ARBA00023239"/>
    </source>
</evidence>
<evidence type="ECO:0000256" key="12">
    <source>
        <dbReference type="HAMAP-Rule" id="MF_01225"/>
    </source>
</evidence>
<dbReference type="PANTHER" id="PTHR22960:SF0">
    <property type="entry name" value="MOLYBDENUM COFACTOR BIOSYNTHESIS PROTEIN 1"/>
    <property type="match status" value="1"/>
</dbReference>
<feature type="binding site" evidence="12">
    <location>
        <position position="31"/>
    </location>
    <ligand>
        <name>GTP</name>
        <dbReference type="ChEBI" id="CHEBI:37565"/>
    </ligand>
</feature>
<dbReference type="HAMAP" id="MF_01225_B">
    <property type="entry name" value="MoaA_B"/>
    <property type="match status" value="1"/>
</dbReference>
<feature type="binding site" evidence="12">
    <location>
        <position position="286"/>
    </location>
    <ligand>
        <name>[4Fe-4S] cluster</name>
        <dbReference type="ChEBI" id="CHEBI:49883"/>
        <label>2</label>
        <note>4Fe-4S-substrate</note>
    </ligand>
</feature>
<keyword evidence="8 12" id="KW-0342">GTP-binding</keyword>
<dbReference type="InterPro" id="IPR013483">
    <property type="entry name" value="MoaA"/>
</dbReference>
<comment type="caution">
    <text evidence="14">The sequence shown here is derived from an EMBL/GenBank/DDBJ whole genome shotgun (WGS) entry which is preliminary data.</text>
</comment>
<protein>
    <recommendedName>
        <fullName evidence="1 12">GTP 3',8-cyclase</fullName>
        <ecNumber evidence="1 12">4.1.99.22</ecNumber>
    </recommendedName>
    <alternativeName>
        <fullName evidence="12">Molybdenum cofactor biosynthesis protein A</fullName>
    </alternativeName>
</protein>
<keyword evidence="9 12" id="KW-0501">Molybdenum cofactor biosynthesis</keyword>
<keyword evidence="2 12" id="KW-0004">4Fe-4S</keyword>
<evidence type="ECO:0000313" key="14">
    <source>
        <dbReference type="EMBL" id="RZT90477.1"/>
    </source>
</evidence>
<feature type="binding site" evidence="12">
    <location>
        <position position="269"/>
    </location>
    <ligand>
        <name>[4Fe-4S] cluster</name>
        <dbReference type="ChEBI" id="CHEBI:49883"/>
        <label>2</label>
        <note>4Fe-4S-substrate</note>
    </ligand>
</feature>
<dbReference type="Pfam" id="PF06463">
    <property type="entry name" value="Mob_synth_C"/>
    <property type="match status" value="1"/>
</dbReference>